<feature type="transmembrane region" description="Helical" evidence="4">
    <location>
        <begin position="997"/>
        <end position="1018"/>
    </location>
</feature>
<dbReference type="CDD" id="cd00064">
    <property type="entry name" value="FU"/>
    <property type="match status" value="2"/>
</dbReference>
<reference evidence="5" key="1">
    <citation type="submission" date="2021-01" db="EMBL/GenBank/DDBJ databases">
        <authorList>
            <consortium name="Genoscope - CEA"/>
            <person name="William W."/>
        </authorList>
    </citation>
    <scope>NUCLEOTIDE SEQUENCE</scope>
</reference>
<feature type="transmembrane region" description="Helical" evidence="4">
    <location>
        <begin position="1216"/>
        <end position="1234"/>
    </location>
</feature>
<evidence type="ECO:0000256" key="3">
    <source>
        <dbReference type="ARBA" id="ARBA00023157"/>
    </source>
</evidence>
<dbReference type="PANTHER" id="PTHR38934:SF6">
    <property type="entry name" value="CHROMOSOME UNDETERMINED SCAFFOLD_176, WHOLE GENOME SHOTGUN SEQUENCE"/>
    <property type="match status" value="1"/>
</dbReference>
<keyword evidence="1" id="KW-0732">Signal</keyword>
<feature type="transmembrane region" description="Helical" evidence="4">
    <location>
        <begin position="1359"/>
        <end position="1379"/>
    </location>
</feature>
<name>A0A8S1KZF1_PARPR</name>
<keyword evidence="6" id="KW-1185">Reference proteome</keyword>
<dbReference type="OMA" id="DATIFFV"/>
<keyword evidence="4" id="KW-1133">Transmembrane helix</keyword>
<dbReference type="SMART" id="SM00261">
    <property type="entry name" value="FU"/>
    <property type="match status" value="6"/>
</dbReference>
<dbReference type="InterPro" id="IPR006212">
    <property type="entry name" value="Furin_repeat"/>
</dbReference>
<keyword evidence="4" id="KW-0812">Transmembrane</keyword>
<evidence type="ECO:0000313" key="6">
    <source>
        <dbReference type="Proteomes" id="UP000688137"/>
    </source>
</evidence>
<dbReference type="InterPro" id="IPR011936">
    <property type="entry name" value="Myxo_disulph_rpt"/>
</dbReference>
<evidence type="ECO:0000256" key="2">
    <source>
        <dbReference type="ARBA" id="ARBA00022737"/>
    </source>
</evidence>
<feature type="transmembrane region" description="Helical" evidence="4">
    <location>
        <begin position="1295"/>
        <end position="1314"/>
    </location>
</feature>
<feature type="transmembrane region" description="Helical" evidence="4">
    <location>
        <begin position="1094"/>
        <end position="1114"/>
    </location>
</feature>
<keyword evidence="2" id="KW-0677">Repeat</keyword>
<dbReference type="NCBIfam" id="TIGR02232">
    <property type="entry name" value="myxo_disulf_rpt"/>
    <property type="match status" value="1"/>
</dbReference>
<proteinExistence type="predicted"/>
<comment type="caution">
    <text evidence="5">The sequence shown here is derived from an EMBL/GenBank/DDBJ whole genome shotgun (WGS) entry which is preliminary data.</text>
</comment>
<sequence length="1401" mass="162743">MITFALFLVVCQAEYVKQILRDLSDLSEFTPIPQTYSCSVLNYDMAILDEKNPSLSLNTSIEKPHYFIHLYIDYMFLGQWQGESIQLLLNNNIIDEYTYIWTDKSNQGFICSEKSPQKYMTREIEFYHIDQYLELKFNMQTIDFATKNNMNKPEFLPRLGIRNIQVNAQECHPQCSSCSGPTENDCRTCPQLAKKGKISNTCKCPISIPYIYADNCIAYCPKNTFLNYYKVCFGSSLIKNIETSLLNSFEHGQNNKSSLWSISMTRTTKNQLQFRHKDSYLIGMFEERQILTINQNSLVGHYRIRVRFNLYLFYTWAVNEYIITIIDNVRQKPLLYSKDGFINYANKDSCTNSEINECQIFLVDYYLNHTSDNLKIQIYSDTYKQSTSRWAISDFIVDVLRCTENCGNCLNDQECTKCETGYFLLKNQCVATCPLSYSYQQDTNCIEMDDETQQSEYLLKELVSTKLHGTVPNITSYFNGYRHLGGLQVSSTRYYQKFQYLKPHYQIRASFKVDLLNIAQSKGDVYINLGNYTQTISTDPARLYQTTTVNFTFAHSSKYLKLSIFSSSSSSNFFKSGISNMRIVIDYCYPTCTACTGPGIDECLQWSYDPNYDRQSYSCQLSTYFFNDSCTPCDSQCYSCNKQNYCTLCSSDFTQSGQSCYCSKGYYLDEYNNCQKCYEKCSGCLGPLQEDCFDLSSKEIVCDITKGYQIGQECNDGNYNIRDGCSNCIMDEGWSCLNEIGKYSICIKCPENCMDCKRNQNQLQCLQCQPGYFFYQNGCFQCKQECLECNYIDQCTKCSVPTISPLKGKCSYCETERGYYEVNGKCQAKCGDYRQTLEEQCDDGNLIDGDGCSSKCFIETGFTCANGICQVIQLQNKLELKYSNKTTTNTLKLDFGEYPAKCDEKYIKVFLENFDPKDFKVFLNLKEEGSMKYCQISFKFYRNVRDYDVIHVIFYKNKQRLLSVDFEEMIIQARSETFYTDEEQEQAQQVQQLQSNFVSALYFLGPGTILLGGFNFFFSILDILAWLNNFYYFNVMYPANVNIIFLNPAWELMNPFDFTPIVRMETDQDYIESPFRFEQKGVDPYFINNMMMCFVTWLLCASLYPMCKCVVFIIEKIYQRSPKQKVRTVKIKQMPIFHLDQNLESQQPETEIKLEQPKQFPSIIQYIYDNAYQYQISFKAIIIKQLNLVYLDLCMASVLQLQFMDKSDQPLIFSQIFLSFIGLFICMSILLIAIKVSKQSSVLLNTKSYQFDYSTLYEGIDVKSDISKMYFSISFARKMLFIVFLVGLYHYPLFQTSFCCAASFLNLMLLIYKNPFESKVDYIQNAVPDATIFFVLVLCVVLAFDDKEQKYSSKTRTNIGWAMLSFISLSVLTQLGLILRQFIIDIKDNYQWIKNKLCPSD</sequence>
<evidence type="ECO:0000256" key="4">
    <source>
        <dbReference type="SAM" id="Phobius"/>
    </source>
</evidence>
<dbReference type="Proteomes" id="UP000688137">
    <property type="component" value="Unassembled WGS sequence"/>
</dbReference>
<accession>A0A8S1KZF1</accession>
<feature type="transmembrane region" description="Helical" evidence="4">
    <location>
        <begin position="1186"/>
        <end position="1204"/>
    </location>
</feature>
<keyword evidence="3" id="KW-1015">Disulfide bond</keyword>
<evidence type="ECO:0000256" key="1">
    <source>
        <dbReference type="ARBA" id="ARBA00022729"/>
    </source>
</evidence>
<dbReference type="PANTHER" id="PTHR38934">
    <property type="entry name" value="HYPHALLY REGULATED CELL WALL PROTEIN 1"/>
    <property type="match status" value="1"/>
</dbReference>
<organism evidence="5 6">
    <name type="scientific">Paramecium primaurelia</name>
    <dbReference type="NCBI Taxonomy" id="5886"/>
    <lineage>
        <taxon>Eukaryota</taxon>
        <taxon>Sar</taxon>
        <taxon>Alveolata</taxon>
        <taxon>Ciliophora</taxon>
        <taxon>Intramacronucleata</taxon>
        <taxon>Oligohymenophorea</taxon>
        <taxon>Peniculida</taxon>
        <taxon>Parameciidae</taxon>
        <taxon>Paramecium</taxon>
    </lineage>
</organism>
<gene>
    <name evidence="5" type="ORF">PPRIM_AZ9-3.1.T0280279</name>
</gene>
<feature type="transmembrane region" description="Helical" evidence="4">
    <location>
        <begin position="1326"/>
        <end position="1344"/>
    </location>
</feature>
<evidence type="ECO:0008006" key="7">
    <source>
        <dbReference type="Google" id="ProtNLM"/>
    </source>
</evidence>
<keyword evidence="4" id="KW-0472">Membrane</keyword>
<feature type="transmembrane region" description="Helical" evidence="4">
    <location>
        <begin position="1030"/>
        <end position="1050"/>
    </location>
</feature>
<dbReference type="EMBL" id="CAJJDM010000027">
    <property type="protein sequence ID" value="CAD8059195.1"/>
    <property type="molecule type" value="Genomic_DNA"/>
</dbReference>
<evidence type="ECO:0000313" key="5">
    <source>
        <dbReference type="EMBL" id="CAD8059195.1"/>
    </source>
</evidence>
<protein>
    <recommendedName>
        <fullName evidence="7">Insulin-like growth factor binding protein, N-terminal</fullName>
    </recommendedName>
</protein>